<evidence type="ECO:0008006" key="3">
    <source>
        <dbReference type="Google" id="ProtNLM"/>
    </source>
</evidence>
<organism evidence="1 2">
    <name type="scientific">Rubritalea squalenifaciens DSM 18772</name>
    <dbReference type="NCBI Taxonomy" id="1123071"/>
    <lineage>
        <taxon>Bacteria</taxon>
        <taxon>Pseudomonadati</taxon>
        <taxon>Verrucomicrobiota</taxon>
        <taxon>Verrucomicrobiia</taxon>
        <taxon>Verrucomicrobiales</taxon>
        <taxon>Rubritaleaceae</taxon>
        <taxon>Rubritalea</taxon>
    </lineage>
</organism>
<accession>A0A1M6CPW3</accession>
<evidence type="ECO:0000313" key="2">
    <source>
        <dbReference type="Proteomes" id="UP000184510"/>
    </source>
</evidence>
<name>A0A1M6CPW3_9BACT</name>
<dbReference type="STRING" id="1123071.SAMN02745181_0538"/>
<sequence>MRIMMMAVAWMGLSSCTPNGLSIGFDFSLPIPQTGGEAKIGGTYTPVEADK</sequence>
<evidence type="ECO:0000313" key="1">
    <source>
        <dbReference type="EMBL" id="SHI63135.1"/>
    </source>
</evidence>
<proteinExistence type="predicted"/>
<dbReference type="AlphaFoldDB" id="A0A1M6CPW3"/>
<dbReference type="EMBL" id="FQYR01000002">
    <property type="protein sequence ID" value="SHI63135.1"/>
    <property type="molecule type" value="Genomic_DNA"/>
</dbReference>
<dbReference type="Proteomes" id="UP000184510">
    <property type="component" value="Unassembled WGS sequence"/>
</dbReference>
<keyword evidence="2" id="KW-1185">Reference proteome</keyword>
<dbReference type="PROSITE" id="PS51257">
    <property type="entry name" value="PROKAR_LIPOPROTEIN"/>
    <property type="match status" value="1"/>
</dbReference>
<protein>
    <recommendedName>
        <fullName evidence="3">Lipoprotein</fullName>
    </recommendedName>
</protein>
<reference evidence="1 2" key="1">
    <citation type="submission" date="2016-11" db="EMBL/GenBank/DDBJ databases">
        <authorList>
            <person name="Jaros S."/>
            <person name="Januszkiewicz K."/>
            <person name="Wedrychowicz H."/>
        </authorList>
    </citation>
    <scope>NUCLEOTIDE SEQUENCE [LARGE SCALE GENOMIC DNA]</scope>
    <source>
        <strain evidence="1 2">DSM 18772</strain>
    </source>
</reference>
<dbReference type="InParanoid" id="A0A1M6CPW3"/>
<gene>
    <name evidence="1" type="ORF">SAMN02745181_0538</name>
</gene>